<gene>
    <name evidence="3" type="ORF">DDW03_002030</name>
</gene>
<keyword evidence="1" id="KW-0175">Coiled coil</keyword>
<comment type="caution">
    <text evidence="3">The sequence shown here is derived from an EMBL/GenBank/DDBJ whole genome shotgun (WGS) entry which is preliminary data.</text>
</comment>
<protein>
    <submittedName>
        <fullName evidence="3">NFACT RNA binding domain-containing protein</fullName>
    </submittedName>
</protein>
<dbReference type="GO" id="GO:0072344">
    <property type="term" value="P:rescue of stalled ribosome"/>
    <property type="evidence" value="ECO:0007669"/>
    <property type="project" value="TreeGrafter"/>
</dbReference>
<feature type="domain" description="NFACT RNA-binding" evidence="2">
    <location>
        <begin position="166"/>
        <end position="275"/>
    </location>
</feature>
<reference evidence="3" key="1">
    <citation type="journal article" date="2015" name="Appl. Environ. Microbiol.">
        <title>Nanoarchaeota, Their Sulfolobales Host, and Nanoarchaeota Virus Distribution across Yellowstone National Park Hot Springs.</title>
        <authorList>
            <person name="Munson-McGee J.H."/>
            <person name="Field E.K."/>
            <person name="Bateson M."/>
            <person name="Rooney C."/>
            <person name="Stepanauskas R."/>
            <person name="Young M.J."/>
        </authorList>
    </citation>
    <scope>NUCLEOTIDE SEQUENCE</scope>
    <source>
        <strain evidence="3">SCGC AB-777_F03</strain>
    </source>
</reference>
<dbReference type="Gene3D" id="3.90.320.10">
    <property type="match status" value="1"/>
</dbReference>
<dbReference type="Proteomes" id="UP000245509">
    <property type="component" value="Unassembled WGS sequence"/>
</dbReference>
<dbReference type="InterPro" id="IPR008532">
    <property type="entry name" value="NFACT_RNA-bd"/>
</dbReference>
<feature type="coiled-coil region" evidence="1">
    <location>
        <begin position="106"/>
        <end position="154"/>
    </location>
</feature>
<evidence type="ECO:0000313" key="4">
    <source>
        <dbReference type="Proteomes" id="UP000245509"/>
    </source>
</evidence>
<accession>A0AAE3EED6</accession>
<dbReference type="PANTHER" id="PTHR15239:SF6">
    <property type="entry name" value="RIBOSOME QUALITY CONTROL COMPLEX SUBUNIT NEMF"/>
    <property type="match status" value="1"/>
</dbReference>
<reference evidence="3" key="3">
    <citation type="submission" date="2021-11" db="EMBL/GenBank/DDBJ databases">
        <authorList>
            <person name="Munson-Mcgee J."/>
            <person name="Field E."/>
            <person name="Bateson M."/>
            <person name="Rooney C."/>
            <person name="Stepanauskas R."/>
            <person name="Young M."/>
        </authorList>
    </citation>
    <scope>NUCLEOTIDE SEQUENCE</scope>
    <source>
        <strain evidence="3">SCGC AB-777_F03</strain>
    </source>
</reference>
<proteinExistence type="predicted"/>
<dbReference type="GO" id="GO:0000049">
    <property type="term" value="F:tRNA binding"/>
    <property type="evidence" value="ECO:0007669"/>
    <property type="project" value="TreeGrafter"/>
</dbReference>
<dbReference type="Pfam" id="PF05670">
    <property type="entry name" value="NFACT-R_1"/>
    <property type="match status" value="1"/>
</dbReference>
<dbReference type="GO" id="GO:1990112">
    <property type="term" value="C:RQC complex"/>
    <property type="evidence" value="ECO:0007669"/>
    <property type="project" value="TreeGrafter"/>
</dbReference>
<dbReference type="PANTHER" id="PTHR15239">
    <property type="entry name" value="NUCLEAR EXPORT MEDIATOR FACTOR NEMF"/>
    <property type="match status" value="1"/>
</dbReference>
<sequence>MPYEIKSGFFRREHITQLYSYYLLLKDEFPNYDIRKGILLYARDNRKMEIEFRNNNEIKKILDIKDKIIDMIDKKEDPGKKFSEKCKKNAHFIIFVGKMEIKIDTRKSIYENINEIYEKIKELKNKKQKIENLIKELEEKLNNIEEKIIIEKKKEEIKRNKKWYEKFRWMFTTNNFLLIAGKDSITNEIIINKYLEKNDLVFHADIIGSPFGILKNGKNASEIDIYEAAKFVGSYSRAWKNKLSSIDVYYVYPDQVSKKTPSGMYLKKGSFMIYGEKNYIKVNLEIALAFEDYNIIPGVPESIKDKYKRYVILIPGNKKPIDIAKQLENIFKVDYNIILEYLPGDSDILYLK</sequence>
<dbReference type="GO" id="GO:0043023">
    <property type="term" value="F:ribosomal large subunit binding"/>
    <property type="evidence" value="ECO:0007669"/>
    <property type="project" value="TreeGrafter"/>
</dbReference>
<dbReference type="InterPro" id="IPR051608">
    <property type="entry name" value="RQC_Subunit_NEMF"/>
</dbReference>
<reference evidence="3" key="2">
    <citation type="submission" date="2017-05" db="EMBL/GenBank/DDBJ databases">
        <authorList>
            <person name="Munson-Mcgee J.H."/>
        </authorList>
    </citation>
    <scope>NUCLEOTIDE SEQUENCE</scope>
    <source>
        <strain evidence="3">SCGC AB-777_F03</strain>
    </source>
</reference>
<name>A0AAE3EED6_NANST</name>
<evidence type="ECO:0000259" key="2">
    <source>
        <dbReference type="Pfam" id="PF05670"/>
    </source>
</evidence>
<dbReference type="AlphaFoldDB" id="A0AAE3EED6"/>
<dbReference type="InterPro" id="IPR011604">
    <property type="entry name" value="PDDEXK-like_dom_sf"/>
</dbReference>
<organism evidence="3 4">
    <name type="scientific">Nanobsidianus stetteri</name>
    <dbReference type="NCBI Taxonomy" id="1294122"/>
    <lineage>
        <taxon>Archaea</taxon>
        <taxon>Nanobdellota</taxon>
        <taxon>Candidatus Nanoarchaeia</taxon>
        <taxon>Nanoarchaeales</taxon>
        <taxon>Nanopusillaceae</taxon>
        <taxon>Candidatus Nanobsidianus</taxon>
    </lineage>
</organism>
<evidence type="ECO:0000256" key="1">
    <source>
        <dbReference type="SAM" id="Coils"/>
    </source>
</evidence>
<evidence type="ECO:0000313" key="3">
    <source>
        <dbReference type="EMBL" id="MCC5447175.1"/>
    </source>
</evidence>
<dbReference type="EMBL" id="QEFP02000013">
    <property type="protein sequence ID" value="MCC5447175.1"/>
    <property type="molecule type" value="Genomic_DNA"/>
</dbReference>